<dbReference type="RefSeq" id="XP_041284943.1">
    <property type="nucleotide sequence ID" value="XM_041434560.1"/>
</dbReference>
<evidence type="ECO:0000313" key="2">
    <source>
        <dbReference type="EMBL" id="KAG2086548.1"/>
    </source>
</evidence>
<dbReference type="Proteomes" id="UP000823399">
    <property type="component" value="Unassembled WGS sequence"/>
</dbReference>
<organism evidence="2 3">
    <name type="scientific">Suillus discolor</name>
    <dbReference type="NCBI Taxonomy" id="1912936"/>
    <lineage>
        <taxon>Eukaryota</taxon>
        <taxon>Fungi</taxon>
        <taxon>Dikarya</taxon>
        <taxon>Basidiomycota</taxon>
        <taxon>Agaricomycotina</taxon>
        <taxon>Agaricomycetes</taxon>
        <taxon>Agaricomycetidae</taxon>
        <taxon>Boletales</taxon>
        <taxon>Suillineae</taxon>
        <taxon>Suillaceae</taxon>
        <taxon>Suillus</taxon>
    </lineage>
</organism>
<evidence type="ECO:0000313" key="3">
    <source>
        <dbReference type="Proteomes" id="UP000823399"/>
    </source>
</evidence>
<dbReference type="OrthoDB" id="2687587at2759"/>
<comment type="caution">
    <text evidence="2">The sequence shown here is derived from an EMBL/GenBank/DDBJ whole genome shotgun (WGS) entry which is preliminary data.</text>
</comment>
<evidence type="ECO:0000256" key="1">
    <source>
        <dbReference type="SAM" id="MobiDB-lite"/>
    </source>
</evidence>
<feature type="compositionally biased region" description="Basic and acidic residues" evidence="1">
    <location>
        <begin position="41"/>
        <end position="51"/>
    </location>
</feature>
<feature type="region of interest" description="Disordered" evidence="1">
    <location>
        <begin position="1"/>
        <end position="51"/>
    </location>
</feature>
<dbReference type="AlphaFoldDB" id="A0A9P7ESD4"/>
<keyword evidence="3" id="KW-1185">Reference proteome</keyword>
<accession>A0A9P7ESD4</accession>
<dbReference type="EMBL" id="JABBWM010000144">
    <property type="protein sequence ID" value="KAG2086548.1"/>
    <property type="molecule type" value="Genomic_DNA"/>
</dbReference>
<dbReference type="GeneID" id="64696819"/>
<gene>
    <name evidence="2" type="ORF">F5147DRAFT_659203</name>
</gene>
<proteinExistence type="predicted"/>
<reference evidence="2" key="1">
    <citation type="journal article" date="2020" name="New Phytol.">
        <title>Comparative genomics reveals dynamic genome evolution in host specialist ectomycorrhizal fungi.</title>
        <authorList>
            <person name="Lofgren L.A."/>
            <person name="Nguyen N.H."/>
            <person name="Vilgalys R."/>
            <person name="Ruytinx J."/>
            <person name="Liao H.L."/>
            <person name="Branco S."/>
            <person name="Kuo A."/>
            <person name="LaButti K."/>
            <person name="Lipzen A."/>
            <person name="Andreopoulos W."/>
            <person name="Pangilinan J."/>
            <person name="Riley R."/>
            <person name="Hundley H."/>
            <person name="Na H."/>
            <person name="Barry K."/>
            <person name="Grigoriev I.V."/>
            <person name="Stajich J.E."/>
            <person name="Kennedy P.G."/>
        </authorList>
    </citation>
    <scope>NUCLEOTIDE SEQUENCE</scope>
    <source>
        <strain evidence="2">FC423</strain>
    </source>
</reference>
<protein>
    <submittedName>
        <fullName evidence="2">Uncharacterized protein</fullName>
    </submittedName>
</protein>
<sequence length="283" mass="30763">MSSVIFNPAMLTASPSPSPKPEERPQVGGDVSTNDATLDDMALKEPEESDADRIDRAWAAVLNTMHVCVDTSPPSKPELLEEQECWLRDWNTAMSDMTSVFDRARAAEMHLLLNDVDAVTLAEGKIAARTLTRAVKMWKEKAEESAVTAHPARVEKGKAKEVVATEKTAEKATEKLGEKATEPVLTDMGCPHLGGRMTATSVSRPAERCERCAVSGTKCVVVQPSGRCKGCVKVCKGCSFVAAKNKRRAPAVPKRKALKVQRYSEARTMLLTVSINVVRSRVA</sequence>
<name>A0A9P7ESD4_9AGAM</name>